<evidence type="ECO:0000313" key="7">
    <source>
        <dbReference type="Proteomes" id="UP000217528"/>
    </source>
</evidence>
<dbReference type="Proteomes" id="UP000246004">
    <property type="component" value="Unassembled WGS sequence"/>
</dbReference>
<dbReference type="CDD" id="cd03260">
    <property type="entry name" value="ABC_PstB_phosphate_transporter"/>
    <property type="match status" value="1"/>
</dbReference>
<evidence type="ECO:0000313" key="6">
    <source>
        <dbReference type="EMBL" id="PWL08531.1"/>
    </source>
</evidence>
<dbReference type="GO" id="GO:0016887">
    <property type="term" value="F:ATP hydrolysis activity"/>
    <property type="evidence" value="ECO:0007669"/>
    <property type="project" value="InterPro"/>
</dbReference>
<dbReference type="Gene3D" id="3.40.50.300">
    <property type="entry name" value="P-loop containing nucleotide triphosphate hydrolases"/>
    <property type="match status" value="1"/>
</dbReference>
<evidence type="ECO:0000259" key="4">
    <source>
        <dbReference type="PROSITE" id="PS50893"/>
    </source>
</evidence>
<evidence type="ECO:0000256" key="3">
    <source>
        <dbReference type="ARBA" id="ARBA00022840"/>
    </source>
</evidence>
<sequence length="250" mass="28322">MSENMIDVKNLNTYFNSTQILKNININIKPNTVTALIGPSGCGKSTFLRTLNKMNNLTHTFKMTGEITIDNEPFENIDDVALRKKVGMVFQKANPFPKSIYENIAYGLRIHGMKDEDKINDIVIKTLKDVALYDEIKDDIHRSAYKLSGGQQQRLCIARSIAVSPKIILMDEPCSALDPISTLKIEDLIYELKKDYTIIIVTHNMQQATRVSDNTAFFLNGEIIEIGDTNEIFLHPKKQETENYITGKFG</sequence>
<protein>
    <submittedName>
        <fullName evidence="5">Phosphate ABC transporter ATP-binding protein</fullName>
    </submittedName>
    <submittedName>
        <fullName evidence="6">Phosphate import ATP-binding protein PstB 3</fullName>
        <ecNumber evidence="6">3.6.3.27</ecNumber>
    </submittedName>
</protein>
<dbReference type="InterPro" id="IPR003593">
    <property type="entry name" value="AAA+_ATPase"/>
</dbReference>
<dbReference type="GO" id="GO:0016020">
    <property type="term" value="C:membrane"/>
    <property type="evidence" value="ECO:0007669"/>
    <property type="project" value="InterPro"/>
</dbReference>
<keyword evidence="1" id="KW-0813">Transport</keyword>
<name>A0A2A2HEQ3_9EURY</name>
<dbReference type="Pfam" id="PF00005">
    <property type="entry name" value="ABC_tran"/>
    <property type="match status" value="1"/>
</dbReference>
<evidence type="ECO:0000256" key="2">
    <source>
        <dbReference type="ARBA" id="ARBA00022741"/>
    </source>
</evidence>
<dbReference type="SUPFAM" id="SSF52540">
    <property type="entry name" value="P-loop containing nucleoside triphosphate hydrolases"/>
    <property type="match status" value="1"/>
</dbReference>
<dbReference type="PROSITE" id="PS00211">
    <property type="entry name" value="ABC_TRANSPORTER_1"/>
    <property type="match status" value="1"/>
</dbReference>
<dbReference type="InterPro" id="IPR005670">
    <property type="entry name" value="PstB-like"/>
</dbReference>
<dbReference type="NCBIfam" id="TIGR00972">
    <property type="entry name" value="3a0107s01c2"/>
    <property type="match status" value="1"/>
</dbReference>
<comment type="caution">
    <text evidence="5">The sequence shown here is derived from an EMBL/GenBank/DDBJ whole genome shotgun (WGS) entry which is preliminary data.</text>
</comment>
<organism evidence="5 7">
    <name type="scientific">Methanosphaera cuniculi</name>
    <dbReference type="NCBI Taxonomy" id="1077256"/>
    <lineage>
        <taxon>Archaea</taxon>
        <taxon>Methanobacteriati</taxon>
        <taxon>Methanobacteriota</taxon>
        <taxon>Methanomada group</taxon>
        <taxon>Methanobacteria</taxon>
        <taxon>Methanobacteriales</taxon>
        <taxon>Methanobacteriaceae</taxon>
        <taxon>Methanosphaera</taxon>
    </lineage>
</organism>
<dbReference type="InterPro" id="IPR003439">
    <property type="entry name" value="ABC_transporter-like_ATP-bd"/>
</dbReference>
<dbReference type="Proteomes" id="UP000217528">
    <property type="component" value="Unassembled WGS sequence"/>
</dbReference>
<dbReference type="GO" id="GO:0005315">
    <property type="term" value="F:phosphate transmembrane transporter activity"/>
    <property type="evidence" value="ECO:0007669"/>
    <property type="project" value="InterPro"/>
</dbReference>
<dbReference type="SMART" id="SM00382">
    <property type="entry name" value="AAA"/>
    <property type="match status" value="1"/>
</dbReference>
<dbReference type="RefSeq" id="WP_095608330.1">
    <property type="nucleotide sequence ID" value="NZ_LMVN01000008.1"/>
</dbReference>
<dbReference type="PANTHER" id="PTHR43423">
    <property type="entry name" value="ABC TRANSPORTER I FAMILY MEMBER 17"/>
    <property type="match status" value="1"/>
</dbReference>
<dbReference type="EMBL" id="LMVN01000008">
    <property type="protein sequence ID" value="PAV07796.1"/>
    <property type="molecule type" value="Genomic_DNA"/>
</dbReference>
<keyword evidence="2" id="KW-0547">Nucleotide-binding</keyword>
<reference evidence="6 8" key="1">
    <citation type="submission" date="2016-04" db="EMBL/GenBank/DDBJ databases">
        <title>Genome sequence of Methanosphaera cuniculi DSM 4103.</title>
        <authorList>
            <person name="Poehlein A."/>
            <person name="Seedorf H."/>
            <person name="Daniel R."/>
        </authorList>
    </citation>
    <scope>NUCLEOTIDE SEQUENCE [LARGE SCALE GENOMIC DNA]</scope>
    <source>
        <strain evidence="6 8">DSM 4103</strain>
    </source>
</reference>
<dbReference type="PROSITE" id="PS50893">
    <property type="entry name" value="ABC_TRANSPORTER_2"/>
    <property type="match status" value="1"/>
</dbReference>
<accession>A0A2A2HEQ3</accession>
<keyword evidence="6" id="KW-0378">Hydrolase</keyword>
<dbReference type="InterPro" id="IPR017871">
    <property type="entry name" value="ABC_transporter-like_CS"/>
</dbReference>
<dbReference type="EC" id="3.6.3.27" evidence="6"/>
<keyword evidence="3 5" id="KW-0067">ATP-binding</keyword>
<dbReference type="InterPro" id="IPR027417">
    <property type="entry name" value="P-loop_NTPase"/>
</dbReference>
<proteinExistence type="predicted"/>
<reference evidence="5 7" key="2">
    <citation type="journal article" date="2017" name="BMC Genomics">
        <title>Genomic analysis of methanogenic archaea reveals a shift towards energy conservation.</title>
        <authorList>
            <person name="Gilmore S.P."/>
            <person name="Henske J.K."/>
            <person name="Sexton J.A."/>
            <person name="Solomon K.V."/>
            <person name="Seppala S."/>
            <person name="Yoo J.I."/>
            <person name="Huyett L.M."/>
            <person name="Pressman A."/>
            <person name="Cogan J.Z."/>
            <person name="Kivenson V."/>
            <person name="Peng X."/>
            <person name="Tan Y."/>
            <person name="Valentine D.L."/>
            <person name="O'Malley M.A."/>
        </authorList>
    </citation>
    <scope>NUCLEOTIDE SEQUENCE [LARGE SCALE GENOMIC DNA]</scope>
    <source>
        <strain evidence="5 7">1R-7</strain>
    </source>
</reference>
<dbReference type="PANTHER" id="PTHR43423:SF1">
    <property type="entry name" value="ABC TRANSPORTER I FAMILY MEMBER 17"/>
    <property type="match status" value="1"/>
</dbReference>
<evidence type="ECO:0000313" key="8">
    <source>
        <dbReference type="Proteomes" id="UP000246004"/>
    </source>
</evidence>
<dbReference type="GO" id="GO:0005524">
    <property type="term" value="F:ATP binding"/>
    <property type="evidence" value="ECO:0007669"/>
    <property type="project" value="UniProtKB-KW"/>
</dbReference>
<evidence type="ECO:0000313" key="5">
    <source>
        <dbReference type="EMBL" id="PAV07796.1"/>
    </source>
</evidence>
<keyword evidence="7" id="KW-1185">Reference proteome</keyword>
<evidence type="ECO:0000256" key="1">
    <source>
        <dbReference type="ARBA" id="ARBA00022448"/>
    </source>
</evidence>
<feature type="domain" description="ABC transporter" evidence="4">
    <location>
        <begin position="6"/>
        <end position="245"/>
    </location>
</feature>
<dbReference type="OrthoDB" id="31298at2157"/>
<dbReference type="EMBL" id="LWMS01000013">
    <property type="protein sequence ID" value="PWL08531.1"/>
    <property type="molecule type" value="Genomic_DNA"/>
</dbReference>
<dbReference type="GO" id="GO:0035435">
    <property type="term" value="P:phosphate ion transmembrane transport"/>
    <property type="evidence" value="ECO:0007669"/>
    <property type="project" value="InterPro"/>
</dbReference>
<dbReference type="AlphaFoldDB" id="A0A2A2HEQ3"/>
<gene>
    <name evidence="5" type="primary">pstB</name>
    <name evidence="6" type="synonym">pstB3</name>
    <name evidence="5" type="ORF">ASJ82_03995</name>
    <name evidence="6" type="ORF">MSCUN_05620</name>
</gene>